<dbReference type="InParanoid" id="A0A0D2GGP6"/>
<gene>
    <name evidence="2" type="ORF">X474_10560</name>
</gene>
<keyword evidence="3" id="KW-1185">Reference proteome</keyword>
<dbReference type="RefSeq" id="WP_044348475.1">
    <property type="nucleotide sequence ID" value="NZ_AZAC01000012.1"/>
</dbReference>
<comment type="caution">
    <text evidence="2">The sequence shown here is derived from an EMBL/GenBank/DDBJ whole genome shotgun (WGS) entry which is preliminary data.</text>
</comment>
<dbReference type="OrthoDB" id="9806150at2"/>
<evidence type="ECO:0000259" key="1">
    <source>
        <dbReference type="PROSITE" id="PS51462"/>
    </source>
</evidence>
<reference evidence="2 3" key="1">
    <citation type="submission" date="2013-11" db="EMBL/GenBank/DDBJ databases">
        <title>Metagenomic analysis of a methanogenic consortium involved in long chain n-alkane degradation.</title>
        <authorList>
            <person name="Davidova I.A."/>
            <person name="Callaghan A.V."/>
            <person name="Wawrik B."/>
            <person name="Pruitt S."/>
            <person name="Marks C."/>
            <person name="Duncan K.E."/>
            <person name="Suflita J.M."/>
        </authorList>
    </citation>
    <scope>NUCLEOTIDE SEQUENCE [LARGE SCALE GENOMIC DNA]</scope>
    <source>
        <strain evidence="2 3">SPR</strain>
    </source>
</reference>
<dbReference type="InterPro" id="IPR000086">
    <property type="entry name" value="NUDIX_hydrolase_dom"/>
</dbReference>
<dbReference type="InterPro" id="IPR015797">
    <property type="entry name" value="NUDIX_hydrolase-like_dom_sf"/>
</dbReference>
<dbReference type="Proteomes" id="UP000032233">
    <property type="component" value="Unassembled WGS sequence"/>
</dbReference>
<feature type="domain" description="Nudix hydrolase" evidence="1">
    <location>
        <begin position="54"/>
        <end position="218"/>
    </location>
</feature>
<dbReference type="PROSITE" id="PS51462">
    <property type="entry name" value="NUDIX"/>
    <property type="match status" value="1"/>
</dbReference>
<proteinExistence type="predicted"/>
<accession>A0A0D2GGP6</accession>
<evidence type="ECO:0000313" key="3">
    <source>
        <dbReference type="Proteomes" id="UP000032233"/>
    </source>
</evidence>
<dbReference type="EMBL" id="AZAC01000012">
    <property type="protein sequence ID" value="KIX14067.1"/>
    <property type="molecule type" value="Genomic_DNA"/>
</dbReference>
<protein>
    <recommendedName>
        <fullName evidence="1">Nudix hydrolase domain-containing protein</fullName>
    </recommendedName>
</protein>
<dbReference type="CDD" id="cd03424">
    <property type="entry name" value="NUDIX_ADPRase_Nudt5_UGPPase_Nudt14"/>
    <property type="match status" value="1"/>
</dbReference>
<sequence>MSQKTKILNRLETRQAPTLVGKGNFLTLNKRQVRNIYANGDTSVWYDVETAAPPFLDAVVLVLYAAPDTDQPPRILLRKAARPAAFFRSLEPRLRDLDGENLNGVMWELPAGGVEPADLENNGAGVSGRAVLEAWEEGGFRVKDEDLVSLGEPPFSAPALCTERLHFFTARVDPAAAQPPEGDGHPMEEGADLCFLSLDQALAWCRQGKIIDLKSEVGLNRFRDWWESH</sequence>
<dbReference type="Gene3D" id="3.90.79.10">
    <property type="entry name" value="Nucleoside Triphosphate Pyrophosphohydrolase"/>
    <property type="match status" value="1"/>
</dbReference>
<dbReference type="SUPFAM" id="SSF55811">
    <property type="entry name" value="Nudix"/>
    <property type="match status" value="1"/>
</dbReference>
<organism evidence="2 3">
    <name type="scientific">Dethiosulfatarculus sandiegensis</name>
    <dbReference type="NCBI Taxonomy" id="1429043"/>
    <lineage>
        <taxon>Bacteria</taxon>
        <taxon>Pseudomonadati</taxon>
        <taxon>Thermodesulfobacteriota</taxon>
        <taxon>Desulfarculia</taxon>
        <taxon>Desulfarculales</taxon>
        <taxon>Desulfarculaceae</taxon>
        <taxon>Dethiosulfatarculus</taxon>
    </lineage>
</organism>
<dbReference type="AlphaFoldDB" id="A0A0D2GGP6"/>
<evidence type="ECO:0000313" key="2">
    <source>
        <dbReference type="EMBL" id="KIX14067.1"/>
    </source>
</evidence>
<dbReference type="STRING" id="1429043.X474_10560"/>
<name>A0A0D2GGP6_9BACT</name>